<dbReference type="EMBL" id="CAFZ01001466">
    <property type="protein sequence ID" value="CCA77305.1"/>
    <property type="molecule type" value="Genomic_DNA"/>
</dbReference>
<comment type="caution">
    <text evidence="1">The sequence shown here is derived from an EMBL/GenBank/DDBJ whole genome shotgun (WGS) entry which is preliminary data.</text>
</comment>
<keyword evidence="2" id="KW-1185">Reference proteome</keyword>
<name>G4U162_SERID</name>
<protein>
    <submittedName>
        <fullName evidence="1">Uncharacterized protein</fullName>
    </submittedName>
</protein>
<accession>G4U162</accession>
<sequence>MFQVYYDSPGAAQGAQRAVRDLGSEREPFQRYSAEKSNFDRKLLLE</sequence>
<evidence type="ECO:0000313" key="1">
    <source>
        <dbReference type="EMBL" id="CCA77305.1"/>
    </source>
</evidence>
<proteinExistence type="predicted"/>
<gene>
    <name evidence="1" type="ORF">PIIN_11282</name>
</gene>
<dbReference type="AlphaFoldDB" id="G4U162"/>
<dbReference type="HOGENOM" id="CLU_3191545_0_0_1"/>
<reference evidence="1 2" key="1">
    <citation type="journal article" date="2011" name="PLoS Pathog.">
        <title>Endophytic Life Strategies Decoded by Genome and Transcriptome Analyses of the Mutualistic Root Symbiont Piriformospora indica.</title>
        <authorList>
            <person name="Zuccaro A."/>
            <person name="Lahrmann U."/>
            <person name="Guldener U."/>
            <person name="Langen G."/>
            <person name="Pfiffi S."/>
            <person name="Biedenkopf D."/>
            <person name="Wong P."/>
            <person name="Samans B."/>
            <person name="Grimm C."/>
            <person name="Basiewicz M."/>
            <person name="Murat C."/>
            <person name="Martin F."/>
            <person name="Kogel K.H."/>
        </authorList>
    </citation>
    <scope>NUCLEOTIDE SEQUENCE [LARGE SCALE GENOMIC DNA]</scope>
    <source>
        <strain evidence="1 2">DSM 11827</strain>
    </source>
</reference>
<evidence type="ECO:0000313" key="2">
    <source>
        <dbReference type="Proteomes" id="UP000007148"/>
    </source>
</evidence>
<dbReference type="Proteomes" id="UP000007148">
    <property type="component" value="Unassembled WGS sequence"/>
</dbReference>
<dbReference type="InParanoid" id="G4U162"/>
<organism evidence="1 2">
    <name type="scientific">Serendipita indica (strain DSM 11827)</name>
    <name type="common">Root endophyte fungus</name>
    <name type="synonym">Piriformospora indica</name>
    <dbReference type="NCBI Taxonomy" id="1109443"/>
    <lineage>
        <taxon>Eukaryota</taxon>
        <taxon>Fungi</taxon>
        <taxon>Dikarya</taxon>
        <taxon>Basidiomycota</taxon>
        <taxon>Agaricomycotina</taxon>
        <taxon>Agaricomycetes</taxon>
        <taxon>Sebacinales</taxon>
        <taxon>Serendipitaceae</taxon>
        <taxon>Serendipita</taxon>
    </lineage>
</organism>